<evidence type="ECO:0000313" key="2">
    <source>
        <dbReference type="EMBL" id="KAF0713054.1"/>
    </source>
</evidence>
<organism evidence="4 7">
    <name type="scientific">Aphanomyces stellatus</name>
    <dbReference type="NCBI Taxonomy" id="120398"/>
    <lineage>
        <taxon>Eukaryota</taxon>
        <taxon>Sar</taxon>
        <taxon>Stramenopiles</taxon>
        <taxon>Oomycota</taxon>
        <taxon>Saprolegniomycetes</taxon>
        <taxon>Saprolegniales</taxon>
        <taxon>Verrucalvaceae</taxon>
        <taxon>Aphanomyces</taxon>
    </lineage>
</organism>
<dbReference type="EMBL" id="CAADRA010007054">
    <property type="protein sequence ID" value="VFT98944.1"/>
    <property type="molecule type" value="Genomic_DNA"/>
</dbReference>
<reference evidence="4 7" key="1">
    <citation type="submission" date="2019-03" db="EMBL/GenBank/DDBJ databases">
        <authorList>
            <person name="Gaulin E."/>
            <person name="Dumas B."/>
        </authorList>
    </citation>
    <scope>NUCLEOTIDE SEQUENCE [LARGE SCALE GENOMIC DNA]</scope>
    <source>
        <strain evidence="4">CBS 568.67</strain>
    </source>
</reference>
<evidence type="ECO:0000313" key="4">
    <source>
        <dbReference type="EMBL" id="VFT79008.1"/>
    </source>
</evidence>
<accession>A0A485K9K0</accession>
<reference evidence="1" key="2">
    <citation type="submission" date="2019-06" db="EMBL/GenBank/DDBJ databases">
        <title>Genomics analysis of Aphanomyces spp. identifies a new class of oomycete effector associated with host adaptation.</title>
        <authorList>
            <person name="Gaulin E."/>
        </authorList>
    </citation>
    <scope>NUCLEOTIDE SEQUENCE</scope>
    <source>
        <strain evidence="1">CBS 578.67</strain>
    </source>
</reference>
<dbReference type="EMBL" id="CAADRA010000166">
    <property type="protein sequence ID" value="VFT79008.1"/>
    <property type="molecule type" value="Genomic_DNA"/>
</dbReference>
<name>A0A485K9K0_9STRA</name>
<evidence type="ECO:0000313" key="6">
    <source>
        <dbReference type="EMBL" id="VFT98944.1"/>
    </source>
</evidence>
<dbReference type="Proteomes" id="UP000332933">
    <property type="component" value="Unassembled WGS sequence"/>
</dbReference>
<protein>
    <submittedName>
        <fullName evidence="4">Aste57867_1799 protein</fullName>
    </submittedName>
    <submittedName>
        <fullName evidence="6">Aste57867_22278 protein</fullName>
    </submittedName>
    <submittedName>
        <fullName evidence="5">Aste57867_4543 protein</fullName>
    </submittedName>
</protein>
<evidence type="ECO:0000313" key="3">
    <source>
        <dbReference type="EMBL" id="KAF0718260.1"/>
    </source>
</evidence>
<dbReference type="EMBL" id="VJMH01001131">
    <property type="protein sequence ID" value="KAF0713054.1"/>
    <property type="molecule type" value="Genomic_DNA"/>
</dbReference>
<keyword evidence="7" id="KW-1185">Reference proteome</keyword>
<gene>
    <name evidence="4" type="primary">Aste57867_1799</name>
    <name evidence="6" type="synonym">Aste57867_22278</name>
    <name evidence="5" type="synonym">Aste57867_4543</name>
    <name evidence="3" type="ORF">As57867_001797</name>
    <name evidence="2" type="ORF">As57867_004530</name>
    <name evidence="1" type="ORF">As57867_022208</name>
    <name evidence="4" type="ORF">ASTE57867_1799</name>
    <name evidence="6" type="ORF">ASTE57867_22278</name>
    <name evidence="5" type="ORF">ASTE57867_4543</name>
</gene>
<proteinExistence type="predicted"/>
<dbReference type="EMBL" id="VJMH01000166">
    <property type="protein sequence ID" value="KAF0718260.1"/>
    <property type="molecule type" value="Genomic_DNA"/>
</dbReference>
<sequence>MSSMSLADPAHAGIRCALLVATQSPSAVGHTFPLDAGHAVAAVDGAEFLGPVGCCMTKAEAVDADVAAAVGVLALQLAAVADAATASVDLVAAGGHRALVAIFVELAFV</sequence>
<evidence type="ECO:0000313" key="7">
    <source>
        <dbReference type="Proteomes" id="UP000332933"/>
    </source>
</evidence>
<evidence type="ECO:0000313" key="1">
    <source>
        <dbReference type="EMBL" id="KAF0685897.1"/>
    </source>
</evidence>
<dbReference type="EMBL" id="VJMH01007028">
    <property type="protein sequence ID" value="KAF0685897.1"/>
    <property type="molecule type" value="Genomic_DNA"/>
</dbReference>
<evidence type="ECO:0000313" key="5">
    <source>
        <dbReference type="EMBL" id="VFT81650.1"/>
    </source>
</evidence>
<dbReference type="AlphaFoldDB" id="A0A485K9K0"/>
<dbReference type="EMBL" id="CAADRA010001131">
    <property type="protein sequence ID" value="VFT81650.1"/>
    <property type="molecule type" value="Genomic_DNA"/>
</dbReference>